<dbReference type="PANTHER" id="PTHR15653:SF0">
    <property type="entry name" value="CONNECTOR OF KINASE TO AP-1, ISOFORM E"/>
    <property type="match status" value="1"/>
</dbReference>
<reference evidence="10" key="1">
    <citation type="submission" date="2016-06" db="UniProtKB">
        <authorList>
            <consortium name="WormBaseParasite"/>
        </authorList>
    </citation>
    <scope>IDENTIFICATION</scope>
</reference>
<protein>
    <submittedName>
        <fullName evidence="10">Striatin domain-containing protein</fullName>
    </submittedName>
</protein>
<dbReference type="WBParaSite" id="SSLN_0000751701-mRNA-1">
    <property type="protein sequence ID" value="SSLN_0000751701-mRNA-1"/>
    <property type="gene ID" value="SSLN_0000751701"/>
</dbReference>
<organism evidence="10">
    <name type="scientific">Schistocephalus solidus</name>
    <name type="common">Tapeworm</name>
    <dbReference type="NCBI Taxonomy" id="70667"/>
    <lineage>
        <taxon>Eukaryota</taxon>
        <taxon>Metazoa</taxon>
        <taxon>Spiralia</taxon>
        <taxon>Lophotrochozoa</taxon>
        <taxon>Platyhelminthes</taxon>
        <taxon>Cestoda</taxon>
        <taxon>Eucestoda</taxon>
        <taxon>Diphyllobothriidea</taxon>
        <taxon>Diphyllobothriidae</taxon>
        <taxon>Schistocephalus</taxon>
    </lineage>
</organism>
<feature type="coiled-coil region" evidence="5">
    <location>
        <begin position="50"/>
        <end position="84"/>
    </location>
</feature>
<feature type="region of interest" description="Disordered" evidence="6">
    <location>
        <begin position="932"/>
        <end position="951"/>
    </location>
</feature>
<evidence type="ECO:0000259" key="7">
    <source>
        <dbReference type="Pfam" id="PF08232"/>
    </source>
</evidence>
<evidence type="ECO:0000256" key="3">
    <source>
        <dbReference type="ARBA" id="ARBA00023054"/>
    </source>
</evidence>
<evidence type="ECO:0000313" key="10">
    <source>
        <dbReference type="WBParaSite" id="SSLN_0000751701-mRNA-1"/>
    </source>
</evidence>
<evidence type="ECO:0000256" key="6">
    <source>
        <dbReference type="SAM" id="MobiDB-lite"/>
    </source>
</evidence>
<feature type="repeat" description="WD" evidence="4">
    <location>
        <begin position="634"/>
        <end position="666"/>
    </location>
</feature>
<evidence type="ECO:0000256" key="4">
    <source>
        <dbReference type="PROSITE-ProRule" id="PRU00221"/>
    </source>
</evidence>
<evidence type="ECO:0000313" key="9">
    <source>
        <dbReference type="Proteomes" id="UP000275846"/>
    </source>
</evidence>
<dbReference type="InterPro" id="IPR019775">
    <property type="entry name" value="WD40_repeat_CS"/>
</dbReference>
<dbReference type="Pfam" id="PF00400">
    <property type="entry name" value="WD40"/>
    <property type="match status" value="4"/>
</dbReference>
<reference evidence="8 9" key="2">
    <citation type="submission" date="2018-11" db="EMBL/GenBank/DDBJ databases">
        <authorList>
            <consortium name="Pathogen Informatics"/>
        </authorList>
    </citation>
    <scope>NUCLEOTIDE SEQUENCE [LARGE SCALE GENOMIC DNA]</scope>
    <source>
        <strain evidence="8 9">NST_G2</strain>
    </source>
</reference>
<dbReference type="PROSITE" id="PS50082">
    <property type="entry name" value="WD_REPEATS_2"/>
    <property type="match status" value="2"/>
</dbReference>
<accession>A0A183SSR6</accession>
<sequence length="951" mass="101877">MNGQCISTFGDENAKPDHHTLSDQPQAIEYNIIGILNFLQNEWVKMGIERSKWEYERAELQSKIALLQNERKGQENLKNDLVRRIKMLEFALQKERCKNYLLRQSNELGVEATEHISEEANTTSDVSKSPRDDAISREDRLRLRQYIQRMGLADKLVEVRANCVKELLGILDTSETARDTSDSSAGGTESETLESALAGFSFLNSEDCNSANTTNLSHVPAENSDDNRCMTRASVVLVKGYEPAHLDSTDALQVGPKRVNSDSCRPVSASGLRENSHAYTSLGVNPTESEPSLAPFAEESDDVEIASALAEFDLLVAQQSECAGVVGSTAGSMDSLSYPVDINPHSIADPEWIFGDQSALVDRLTEKYRMCMPFPRGGSGGGARVKKADKGDNSTPSPSYDEGEFYGTAAADDLQPPPTSCYLDTPAQLPAPTSSPSAPGTYGDDFDVDGTVDAVRMLEKAAQATTDGASATTFSLGDLASLTVANEADTQRRASALDNLDGVGPVATALLSADGEQQATTADGTTNASRSAVPAWTAKYTLRSHFDSIRAILFHHTEQILLTAGEDHTLNFSEAEASAASPSPSSSCDSSTSSVENNCAFSGSLNGEIRSWRFGDLQLLPYEAFNAGVNGPILRGHTDAVWSLAVRADGVLLSASADGTVRLWSIPPSLQQSAFGTINTNTTSLPPTSLAANRVYRPAALLPPTLSDGTAVDVPLPTSVTFLYSDPDSFAVGLTTGEVCVISLESGRLLTLFASHQSAMLSSVAACDDALPSFAGSVNSLVSHPTLPLLISAHENKQIRFLNTSLGKCVHSMVAHLDAVTSIAIDAQGSYLLSASHDSSIRLWDIETKTCVQELTSHRKKFDESIHCVAFHPTRPLMASAGADGLAKVFRPVPDDQVVDPVKEGSNLTISTKRANQKLTFMYTNAQNSASRARDILPGRTKDSVATEDDT</sequence>
<dbReference type="OrthoDB" id="727118at2759"/>
<dbReference type="CDD" id="cd00200">
    <property type="entry name" value="WD40"/>
    <property type="match status" value="1"/>
</dbReference>
<proteinExistence type="predicted"/>
<dbReference type="PANTHER" id="PTHR15653">
    <property type="entry name" value="STRIATIN"/>
    <property type="match status" value="1"/>
</dbReference>
<evidence type="ECO:0000313" key="8">
    <source>
        <dbReference type="EMBL" id="VDL93649.1"/>
    </source>
</evidence>
<gene>
    <name evidence="8" type="ORF">SSLN_LOCUS7264</name>
</gene>
<dbReference type="InterPro" id="IPR051488">
    <property type="entry name" value="WD_repeat_striatin"/>
</dbReference>
<feature type="region of interest" description="Disordered" evidence="6">
    <location>
        <begin position="378"/>
        <end position="443"/>
    </location>
</feature>
<feature type="repeat" description="WD" evidence="4">
    <location>
        <begin position="813"/>
        <end position="854"/>
    </location>
</feature>
<dbReference type="InterPro" id="IPR036322">
    <property type="entry name" value="WD40_repeat_dom_sf"/>
</dbReference>
<dbReference type="PROSITE" id="PS50294">
    <property type="entry name" value="WD_REPEATS_REGION"/>
    <property type="match status" value="2"/>
</dbReference>
<name>A0A183SSR6_SCHSO</name>
<dbReference type="InterPro" id="IPR001680">
    <property type="entry name" value="WD40_rpt"/>
</dbReference>
<dbReference type="PROSITE" id="PS00678">
    <property type="entry name" value="WD_REPEATS_1"/>
    <property type="match status" value="1"/>
</dbReference>
<dbReference type="Proteomes" id="UP000275846">
    <property type="component" value="Unassembled WGS sequence"/>
</dbReference>
<evidence type="ECO:0000256" key="2">
    <source>
        <dbReference type="ARBA" id="ARBA00022737"/>
    </source>
</evidence>
<dbReference type="SMART" id="SM00320">
    <property type="entry name" value="WD40"/>
    <property type="match status" value="5"/>
</dbReference>
<keyword evidence="2" id="KW-0677">Repeat</keyword>
<dbReference type="Pfam" id="PF08232">
    <property type="entry name" value="Striatin"/>
    <property type="match status" value="1"/>
</dbReference>
<keyword evidence="9" id="KW-1185">Reference proteome</keyword>
<dbReference type="EMBL" id="UYSU01034063">
    <property type="protein sequence ID" value="VDL93649.1"/>
    <property type="molecule type" value="Genomic_DNA"/>
</dbReference>
<dbReference type="SUPFAM" id="SSF50978">
    <property type="entry name" value="WD40 repeat-like"/>
    <property type="match status" value="1"/>
</dbReference>
<keyword evidence="3 5" id="KW-0175">Coiled coil</keyword>
<dbReference type="AlphaFoldDB" id="A0A183SSR6"/>
<feature type="domain" description="Striatin N-terminal" evidence="7">
    <location>
        <begin position="32"/>
        <end position="131"/>
    </location>
</feature>
<evidence type="ECO:0000256" key="5">
    <source>
        <dbReference type="SAM" id="Coils"/>
    </source>
</evidence>
<dbReference type="InterPro" id="IPR013258">
    <property type="entry name" value="Striatin_N"/>
</dbReference>
<keyword evidence="1 4" id="KW-0853">WD repeat</keyword>
<feature type="compositionally biased region" description="Low complexity" evidence="6">
    <location>
        <begin position="425"/>
        <end position="441"/>
    </location>
</feature>
<dbReference type="STRING" id="70667.A0A183SSR6"/>
<dbReference type="Gene3D" id="1.20.5.300">
    <property type="match status" value="1"/>
</dbReference>
<dbReference type="Gene3D" id="2.130.10.10">
    <property type="entry name" value="YVTN repeat-like/Quinoprotein amine dehydrogenase"/>
    <property type="match status" value="2"/>
</dbReference>
<dbReference type="InterPro" id="IPR015943">
    <property type="entry name" value="WD40/YVTN_repeat-like_dom_sf"/>
</dbReference>
<evidence type="ECO:0000256" key="1">
    <source>
        <dbReference type="ARBA" id="ARBA00022574"/>
    </source>
</evidence>
<feature type="compositionally biased region" description="Basic and acidic residues" evidence="6">
    <location>
        <begin position="932"/>
        <end position="945"/>
    </location>
</feature>